<reference evidence="3" key="2">
    <citation type="submission" date="2021-04" db="EMBL/GenBank/DDBJ databases">
        <authorList>
            <person name="Gilroy R."/>
        </authorList>
    </citation>
    <scope>NUCLEOTIDE SEQUENCE</scope>
    <source>
        <strain evidence="3">ChiSxjej3B15-24422</strain>
    </source>
</reference>
<evidence type="ECO:0000256" key="1">
    <source>
        <dbReference type="SAM" id="MobiDB-lite"/>
    </source>
</evidence>
<evidence type="ECO:0000313" key="3">
    <source>
        <dbReference type="EMBL" id="HIY61190.1"/>
    </source>
</evidence>
<feature type="transmembrane region" description="Helical" evidence="2">
    <location>
        <begin position="299"/>
        <end position="319"/>
    </location>
</feature>
<feature type="transmembrane region" description="Helical" evidence="2">
    <location>
        <begin position="357"/>
        <end position="380"/>
    </location>
</feature>
<evidence type="ECO:0000256" key="2">
    <source>
        <dbReference type="SAM" id="Phobius"/>
    </source>
</evidence>
<organism evidence="3 4">
    <name type="scientific">Candidatus Eisenbergiella pullistercoris</name>
    <dbReference type="NCBI Taxonomy" id="2838555"/>
    <lineage>
        <taxon>Bacteria</taxon>
        <taxon>Bacillati</taxon>
        <taxon>Bacillota</taxon>
        <taxon>Clostridia</taxon>
        <taxon>Lachnospirales</taxon>
        <taxon>Lachnospiraceae</taxon>
        <taxon>Eisenbergiella</taxon>
    </lineage>
</organism>
<keyword evidence="2" id="KW-1133">Transmembrane helix</keyword>
<gene>
    <name evidence="3" type="ORF">H9831_11015</name>
</gene>
<accession>A0A9D1YQE0</accession>
<evidence type="ECO:0000313" key="4">
    <source>
        <dbReference type="Proteomes" id="UP000824007"/>
    </source>
</evidence>
<sequence>MMSKGSFWADCRENLKRRSWTVLVGALALFLALPVRLALKLSVEGRRIAENPSWLGEMTKREWMGDAFMQIVSNGWFEFLVFLLALLFAVQGFSWLDSRRKLDLYLSVPVSPRRRFAVVYGNGAAVFAVCYFVMLLLALPAAAVMGALTGEALLYALLMYLVNLLFFLTCYNMALTAVMLTGNGMVSLLAAAVLFFYEPVARWLFDEMRSSFFDFYCDLGDVSELAVTSPVVAFLRESAMLREYFAGYGSRYLSSFGRLIALMAAQAAAYGALSWFLYRKRRAEAAGSALAFERIRTPVKLLLMIPLTLLSGMWFWQLAEESVPFALLGMLIGLFLSHGLLQVLFDFDIRSVLCAKWHLPAAGAAAALIFACFALDLTGYDAYIPKTEQIGSVGVAFCNDSYGFGFYENLFKRDMYHEDPEKYMLKYMESEDRDTVAAVRALAAEAVRREENRGSDRETEPSGSFSGGATDVSIRYTLTDGRKVYRTIRADAQENIREFDAIFADADFQTARYQICDPALLESGGELQISYGNGLNRVSWLDSPEPLLEAYGRDLSKYSCSLMLDSLPVGKLVFIWKGPEKMEYSWEYPVYEAFTETVELLRGQDVYMEPEEGGVLSADQLLSVSITCYNLEEEDISWSDGGSRSITYSPEKEITQVYAGAEQLSRIAPALYPQNLLDVAGNGITGRYWDSDNYQAAVTFRPGERFTEAYLYFTVLEDRLPEFVIEETKYGG</sequence>
<name>A0A9D1YQE0_9FIRM</name>
<feature type="transmembrane region" description="Helical" evidence="2">
    <location>
        <begin position="152"/>
        <end position="171"/>
    </location>
</feature>
<comment type="caution">
    <text evidence="3">The sequence shown here is derived from an EMBL/GenBank/DDBJ whole genome shotgun (WGS) entry which is preliminary data.</text>
</comment>
<dbReference type="AlphaFoldDB" id="A0A9D1YQE0"/>
<dbReference type="Proteomes" id="UP000824007">
    <property type="component" value="Unassembled WGS sequence"/>
</dbReference>
<keyword evidence="2" id="KW-0812">Transmembrane</keyword>
<feature type="region of interest" description="Disordered" evidence="1">
    <location>
        <begin position="448"/>
        <end position="468"/>
    </location>
</feature>
<feature type="transmembrane region" description="Helical" evidence="2">
    <location>
        <begin position="76"/>
        <end position="96"/>
    </location>
</feature>
<keyword evidence="2" id="KW-0472">Membrane</keyword>
<reference evidence="3" key="1">
    <citation type="journal article" date="2021" name="PeerJ">
        <title>Extensive microbial diversity within the chicken gut microbiome revealed by metagenomics and culture.</title>
        <authorList>
            <person name="Gilroy R."/>
            <person name="Ravi A."/>
            <person name="Getino M."/>
            <person name="Pursley I."/>
            <person name="Horton D.L."/>
            <person name="Alikhan N.F."/>
            <person name="Baker D."/>
            <person name="Gharbi K."/>
            <person name="Hall N."/>
            <person name="Watson M."/>
            <person name="Adriaenssens E.M."/>
            <person name="Foster-Nyarko E."/>
            <person name="Jarju S."/>
            <person name="Secka A."/>
            <person name="Antonio M."/>
            <person name="Oren A."/>
            <person name="Chaudhuri R.R."/>
            <person name="La Ragione R."/>
            <person name="Hildebrand F."/>
            <person name="Pallen M.J."/>
        </authorList>
    </citation>
    <scope>NUCLEOTIDE SEQUENCE</scope>
    <source>
        <strain evidence="3">ChiSxjej3B15-24422</strain>
    </source>
</reference>
<feature type="transmembrane region" description="Helical" evidence="2">
    <location>
        <begin position="325"/>
        <end position="345"/>
    </location>
</feature>
<feature type="transmembrane region" description="Helical" evidence="2">
    <location>
        <begin position="117"/>
        <end position="140"/>
    </location>
</feature>
<feature type="compositionally biased region" description="Basic and acidic residues" evidence="1">
    <location>
        <begin position="448"/>
        <end position="460"/>
    </location>
</feature>
<protein>
    <submittedName>
        <fullName evidence="3">Uncharacterized protein</fullName>
    </submittedName>
</protein>
<proteinExistence type="predicted"/>
<dbReference type="EMBL" id="DXDD01000136">
    <property type="protein sequence ID" value="HIY61190.1"/>
    <property type="molecule type" value="Genomic_DNA"/>
</dbReference>
<feature type="transmembrane region" description="Helical" evidence="2">
    <location>
        <begin position="178"/>
        <end position="197"/>
    </location>
</feature>
<feature type="transmembrane region" description="Helical" evidence="2">
    <location>
        <begin position="259"/>
        <end position="278"/>
    </location>
</feature>